<evidence type="ECO:0000313" key="2">
    <source>
        <dbReference type="EMBL" id="KFI90840.1"/>
    </source>
</evidence>
<dbReference type="RefSeq" id="WP_033892094.1">
    <property type="nucleotide sequence ID" value="NZ_JDUT01000018.1"/>
</dbReference>
<dbReference type="EMBL" id="JGZN01000020">
    <property type="protein sequence ID" value="KFI90840.1"/>
    <property type="molecule type" value="Genomic_DNA"/>
</dbReference>
<protein>
    <recommendedName>
        <fullName evidence="1">Phage MuF C-terminal domain-containing protein</fullName>
    </recommendedName>
</protein>
<gene>
    <name evidence="2" type="ORF">BISA_2212</name>
</gene>
<dbReference type="AlphaFoldDB" id="A0A087D5P0"/>
<reference evidence="2 3" key="1">
    <citation type="submission" date="2014-03" db="EMBL/GenBank/DDBJ databases">
        <title>Genomics of Bifidobacteria.</title>
        <authorList>
            <person name="Ventura M."/>
            <person name="Milani C."/>
            <person name="Lugli G.A."/>
        </authorList>
    </citation>
    <scope>NUCLEOTIDE SEQUENCE [LARGE SCALE GENOMIC DNA]</scope>
    <source>
        <strain evidence="2 3">DSM 23967</strain>
    </source>
</reference>
<dbReference type="Pfam" id="PF18819">
    <property type="entry name" value="MuF_C"/>
    <property type="match status" value="1"/>
</dbReference>
<comment type="caution">
    <text evidence="2">The sequence shown here is derived from an EMBL/GenBank/DDBJ whole genome shotgun (WGS) entry which is preliminary data.</text>
</comment>
<accession>A0A087D5P0</accession>
<dbReference type="Proteomes" id="UP000029066">
    <property type="component" value="Unassembled WGS sequence"/>
</dbReference>
<sequence>MSNVEDNNIESIRRINRSAIRSDGTVKTFKEQLLEFEYGYYNATLPFIVLPNSAPLLQAGAGNYPIVMSPGILRKLKDKHSIYLEDIAELPSMIKDNNVLMLDSYTYRNGGLCMYLDKTGANDIPLFAAFHLDKKAGLTSINQFRSIYERDNIEHTILTVWNEGLSLYPNEKTEGWIQSFGLQLPDDISSLLEGEYRSISKNGTIPDNPILSGIDSLCRHEACDPADPLNLAGSPAPSITR</sequence>
<evidence type="ECO:0000313" key="3">
    <source>
        <dbReference type="Proteomes" id="UP000029066"/>
    </source>
</evidence>
<feature type="domain" description="Phage MuF C-terminal" evidence="1">
    <location>
        <begin position="74"/>
        <end position="172"/>
    </location>
</feature>
<proteinExistence type="predicted"/>
<organism evidence="2 3">
    <name type="scientific">Bifidobacterium saguini DSM 23967</name>
    <dbReference type="NCBI Taxonomy" id="1437607"/>
    <lineage>
        <taxon>Bacteria</taxon>
        <taxon>Bacillati</taxon>
        <taxon>Actinomycetota</taxon>
        <taxon>Actinomycetes</taxon>
        <taxon>Bifidobacteriales</taxon>
        <taxon>Bifidobacteriaceae</taxon>
        <taxon>Bifidobacterium</taxon>
    </lineage>
</organism>
<name>A0A087D5P0_9BIFI</name>
<dbReference type="OrthoDB" id="9948318at2"/>
<evidence type="ECO:0000259" key="1">
    <source>
        <dbReference type="Pfam" id="PF18819"/>
    </source>
</evidence>
<dbReference type="InterPro" id="IPR041131">
    <property type="entry name" value="MuF_C"/>
</dbReference>
<dbReference type="STRING" id="1437607.BISA_2212"/>